<evidence type="ECO:0000256" key="5">
    <source>
        <dbReference type="ARBA" id="ARBA00023136"/>
    </source>
</evidence>
<evidence type="ECO:0000313" key="8">
    <source>
        <dbReference type="EMBL" id="USI73439.1"/>
    </source>
</evidence>
<evidence type="ECO:0000256" key="4">
    <source>
        <dbReference type="ARBA" id="ARBA00022989"/>
    </source>
</evidence>
<proteinExistence type="inferred from homology"/>
<protein>
    <submittedName>
        <fullName evidence="8">Type IV secretion system protein</fullName>
    </submittedName>
</protein>
<feature type="region of interest" description="Disordered" evidence="6">
    <location>
        <begin position="364"/>
        <end position="400"/>
    </location>
</feature>
<feature type="transmembrane region" description="Helical" evidence="7">
    <location>
        <begin position="43"/>
        <end position="63"/>
    </location>
</feature>
<keyword evidence="3 7" id="KW-0812">Transmembrane</keyword>
<comment type="similarity">
    <text evidence="2">Belongs to the TrbL/VirB6 family.</text>
</comment>
<keyword evidence="9" id="KW-1185">Reference proteome</keyword>
<dbReference type="InterPro" id="IPR007688">
    <property type="entry name" value="Conjugal_tfr_TrbL/VirB6"/>
</dbReference>
<gene>
    <name evidence="8" type="ORF">LHA26_02870</name>
</gene>
<feature type="transmembrane region" description="Helical" evidence="7">
    <location>
        <begin position="220"/>
        <end position="241"/>
    </location>
</feature>
<feature type="transmembrane region" description="Helical" evidence="7">
    <location>
        <begin position="189"/>
        <end position="208"/>
    </location>
</feature>
<accession>A0ABY4X920</accession>
<reference evidence="8" key="1">
    <citation type="journal article" date="2022" name="Toxins">
        <title>Genomic Analysis of Sphingopyxis sp. USTB-05 for Biodegrading Cyanobacterial Hepatotoxins.</title>
        <authorList>
            <person name="Liu C."/>
            <person name="Xu Q."/>
            <person name="Zhao Z."/>
            <person name="Zhang H."/>
            <person name="Liu X."/>
            <person name="Yin C."/>
            <person name="Liu Y."/>
            <person name="Yan H."/>
        </authorList>
    </citation>
    <scope>NUCLEOTIDE SEQUENCE</scope>
    <source>
        <strain evidence="8">NBD5</strain>
    </source>
</reference>
<dbReference type="EMBL" id="CP084930">
    <property type="protein sequence ID" value="USI73439.1"/>
    <property type="molecule type" value="Genomic_DNA"/>
</dbReference>
<evidence type="ECO:0000256" key="3">
    <source>
        <dbReference type="ARBA" id="ARBA00022692"/>
    </source>
</evidence>
<feature type="compositionally biased region" description="Basic and acidic residues" evidence="6">
    <location>
        <begin position="374"/>
        <end position="384"/>
    </location>
</feature>
<evidence type="ECO:0000256" key="7">
    <source>
        <dbReference type="SAM" id="Phobius"/>
    </source>
</evidence>
<organism evidence="8 9">
    <name type="scientific">Sphingomonas morindae</name>
    <dbReference type="NCBI Taxonomy" id="1541170"/>
    <lineage>
        <taxon>Bacteria</taxon>
        <taxon>Pseudomonadati</taxon>
        <taxon>Pseudomonadota</taxon>
        <taxon>Alphaproteobacteria</taxon>
        <taxon>Sphingomonadales</taxon>
        <taxon>Sphingomonadaceae</taxon>
        <taxon>Sphingomonas</taxon>
    </lineage>
</organism>
<evidence type="ECO:0000256" key="2">
    <source>
        <dbReference type="ARBA" id="ARBA00007802"/>
    </source>
</evidence>
<keyword evidence="5 7" id="KW-0472">Membrane</keyword>
<evidence type="ECO:0000313" key="9">
    <source>
        <dbReference type="Proteomes" id="UP001056937"/>
    </source>
</evidence>
<feature type="transmembrane region" description="Helical" evidence="7">
    <location>
        <begin position="261"/>
        <end position="279"/>
    </location>
</feature>
<dbReference type="Proteomes" id="UP001056937">
    <property type="component" value="Chromosome 1"/>
</dbReference>
<evidence type="ECO:0000256" key="6">
    <source>
        <dbReference type="SAM" id="MobiDB-lite"/>
    </source>
</evidence>
<dbReference type="RefSeq" id="WP_252167248.1">
    <property type="nucleotide sequence ID" value="NZ_CP084930.1"/>
</dbReference>
<sequence length="400" mass="39755">MSVCPAFGAGATGMAAALRAIDCRTGEATAYAFGRLFGADGRLMPVLTACLTLYVAFFAMALLTGRTRLGVAALTPRMLTLGLVLTFATSWAAYQNVIWALASGAGDQVASLLMGTRGSATIAFADRLDQLFATLAEAAHQAGTPAAATDTGITPAAATVHGFSAATALWLCAILLMLGTAGVLVTAKIALAALLAIGPLFVLLALFGGTRGLFEGWLKAVALFALVPPLAVLIGGGALSALSPLVADIAAAGAQPAPREVAVLFLGVCVYGVLMLMVLKTATTIIAGWRLPGAAAPGARGEAPGAAGLASAPAPAALAPAPAAAAGDDRIRRMLAALPAPVDGTAASPGAGGGGRATVTRIVASGGEAARPLHPQDRRGDRIGSRFRAPPASLPKGHVS</sequence>
<evidence type="ECO:0000256" key="1">
    <source>
        <dbReference type="ARBA" id="ARBA00004141"/>
    </source>
</evidence>
<comment type="subcellular location">
    <subcellularLocation>
        <location evidence="1">Membrane</location>
        <topology evidence="1">Multi-pass membrane protein</topology>
    </subcellularLocation>
</comment>
<keyword evidence="4 7" id="KW-1133">Transmembrane helix</keyword>
<dbReference type="Pfam" id="PF04610">
    <property type="entry name" value="TrbL"/>
    <property type="match status" value="1"/>
</dbReference>
<name>A0ABY4X920_9SPHN</name>
<feature type="transmembrane region" description="Helical" evidence="7">
    <location>
        <begin position="163"/>
        <end position="183"/>
    </location>
</feature>